<sequence length="269" mass="30291">MDHDSIPIFIDPSEELVVSPFLVHSRKDIRIILQTWLDSGDDLHIYHDPEAPPTITQLWAINHDHQTITLSAEYTDEIVRLLNQPNMLVVTGFIDQIKIQFPLREEVLVRGLNHSALQAALPRYVYKFQRRKVPRVRAQDQFAPNITFVAPEVARSAVSARIMDVSETGCSFLLPHTVTGSLHPGQVLSSAHTYLDPSTDFLCHLMVHRITPGEPGPDGSDTHSASLIGCEFLDLRPQDQGRLNDYIHHIIQRSRPGMSAVPQPPQTRT</sequence>
<dbReference type="EMBL" id="JAWDIE010000004">
    <property type="protein sequence ID" value="MEJ7137475.1"/>
    <property type="molecule type" value="Genomic_DNA"/>
</dbReference>
<name>A0ACC6NZW9_9BURK</name>
<protein>
    <submittedName>
        <fullName evidence="1">Flagellar regulator YcgR PilZN domain-containing protein</fullName>
    </submittedName>
</protein>
<accession>A0ACC6NZW9</accession>
<evidence type="ECO:0000313" key="1">
    <source>
        <dbReference type="EMBL" id="MEJ7137475.1"/>
    </source>
</evidence>
<keyword evidence="1" id="KW-0969">Cilium</keyword>
<evidence type="ECO:0000313" key="2">
    <source>
        <dbReference type="Proteomes" id="UP001364695"/>
    </source>
</evidence>
<dbReference type="Proteomes" id="UP001364695">
    <property type="component" value="Unassembled WGS sequence"/>
</dbReference>
<reference evidence="1" key="1">
    <citation type="submission" date="2023-10" db="EMBL/GenBank/DDBJ databases">
        <title>Amphibacter perezi, gen. nov., sp. nov. a novel taxa of the family Comamonadaceae, class Betaproteobacteria isolated from the skin microbiota of Pelophylax perezi from different populations.</title>
        <authorList>
            <person name="Costa S."/>
            <person name="Proenca D.N."/>
            <person name="Lopes I."/>
            <person name="Morais P.V."/>
        </authorList>
    </citation>
    <scope>NUCLEOTIDE SEQUENCE</scope>
    <source>
        <strain evidence="1">SL12-8</strain>
    </source>
</reference>
<keyword evidence="2" id="KW-1185">Reference proteome</keyword>
<proteinExistence type="predicted"/>
<organism evidence="1 2">
    <name type="scientific">Amphibiibacter pelophylacis</name>
    <dbReference type="NCBI Taxonomy" id="1799477"/>
    <lineage>
        <taxon>Bacteria</taxon>
        <taxon>Pseudomonadati</taxon>
        <taxon>Pseudomonadota</taxon>
        <taxon>Betaproteobacteria</taxon>
        <taxon>Burkholderiales</taxon>
        <taxon>Sphaerotilaceae</taxon>
        <taxon>Amphibiibacter</taxon>
    </lineage>
</organism>
<keyword evidence="1" id="KW-0966">Cell projection</keyword>
<gene>
    <name evidence="1" type="ORF">RV045_03395</name>
</gene>
<keyword evidence="1" id="KW-0282">Flagellum</keyword>
<comment type="caution">
    <text evidence="1">The sequence shown here is derived from an EMBL/GenBank/DDBJ whole genome shotgun (WGS) entry which is preliminary data.</text>
</comment>